<sequence length="128" mass="13927">MENIAARRGITIRAPLQVARIGPFTVLAPSRERYIKLIPDLDKTPQSYASESKGLLGTLFKAAADVAEKVLERLDYETLDENPPATSASNETSVVQWASFGNERVLLTDDVGPEGLAEAADYANRSAY</sequence>
<dbReference type="RefSeq" id="WP_074448636.1">
    <property type="nucleotide sequence ID" value="NZ_FMAE01000059.1"/>
</dbReference>
<gene>
    <name evidence="1" type="ORF">GA0061099_10593</name>
</gene>
<evidence type="ECO:0000313" key="1">
    <source>
        <dbReference type="EMBL" id="SCB53331.1"/>
    </source>
</evidence>
<dbReference type="AlphaFoldDB" id="A0A1C3XM00"/>
<dbReference type="Proteomes" id="UP000183174">
    <property type="component" value="Unassembled WGS sequence"/>
</dbReference>
<reference evidence="1 2" key="1">
    <citation type="submission" date="2016-08" db="EMBL/GenBank/DDBJ databases">
        <authorList>
            <person name="Seilhamer J.J."/>
        </authorList>
    </citation>
    <scope>NUCLEOTIDE SEQUENCE [LARGE SCALE GENOMIC DNA]</scope>
    <source>
        <strain evidence="1 2">CCBAU 10071</strain>
    </source>
</reference>
<name>A0A1C3XM00_9BRAD</name>
<protein>
    <submittedName>
        <fullName evidence="1">Uncharacterized protein</fullName>
    </submittedName>
</protein>
<accession>A0A1C3XM00</accession>
<proteinExistence type="predicted"/>
<organism evidence="1 2">
    <name type="scientific">Bradyrhizobium yuanmingense</name>
    <dbReference type="NCBI Taxonomy" id="108015"/>
    <lineage>
        <taxon>Bacteria</taxon>
        <taxon>Pseudomonadati</taxon>
        <taxon>Pseudomonadota</taxon>
        <taxon>Alphaproteobacteria</taxon>
        <taxon>Hyphomicrobiales</taxon>
        <taxon>Nitrobacteraceae</taxon>
        <taxon>Bradyrhizobium</taxon>
    </lineage>
</organism>
<evidence type="ECO:0000313" key="2">
    <source>
        <dbReference type="Proteomes" id="UP000183174"/>
    </source>
</evidence>
<dbReference type="EMBL" id="FMAE01000059">
    <property type="protein sequence ID" value="SCB53331.1"/>
    <property type="molecule type" value="Genomic_DNA"/>
</dbReference>